<comment type="caution">
    <text evidence="3">The sequence shown here is derived from an EMBL/GenBank/DDBJ whole genome shotgun (WGS) entry which is preliminary data.</text>
</comment>
<feature type="chain" id="PRO_5018564995" evidence="2">
    <location>
        <begin position="32"/>
        <end position="103"/>
    </location>
</feature>
<dbReference type="Proteomes" id="UP000276379">
    <property type="component" value="Unassembled WGS sequence"/>
</dbReference>
<dbReference type="EMBL" id="PDES01000005">
    <property type="protein sequence ID" value="RRQ86712.1"/>
    <property type="molecule type" value="Genomic_DNA"/>
</dbReference>
<sequence>MIKLARHAGTVGASAALVGGALLATAGTAAAAPQSAAHLPTRTTASQTGSPSCSAHRGGHRLDPWIEGQLARFDPAAKRRLAVFDPWVKDQLAQYVPAFRGQG</sequence>
<reference evidence="3 4" key="1">
    <citation type="submission" date="2017-10" db="EMBL/GenBank/DDBJ databases">
        <title>Draft genome of actinobacteria isolated from guarana (Paullinia cupana (Mart.) Ducke.</title>
        <authorList>
            <person name="Siqueira K.A."/>
            <person name="Liotti R.G."/>
            <person name="Mendes T.A."/>
            <person name="Soares M.A."/>
        </authorList>
    </citation>
    <scope>NUCLEOTIDE SEQUENCE [LARGE SCALE GENOMIC DNA]</scope>
    <source>
        <strain evidence="3 4">199</strain>
    </source>
</reference>
<dbReference type="AlphaFoldDB" id="A0A3R8RG21"/>
<feature type="compositionally biased region" description="Polar residues" evidence="1">
    <location>
        <begin position="42"/>
        <end position="53"/>
    </location>
</feature>
<protein>
    <submittedName>
        <fullName evidence="3">Uncharacterized protein</fullName>
    </submittedName>
</protein>
<evidence type="ECO:0000256" key="1">
    <source>
        <dbReference type="SAM" id="MobiDB-lite"/>
    </source>
</evidence>
<feature type="region of interest" description="Disordered" evidence="1">
    <location>
        <begin position="33"/>
        <end position="59"/>
    </location>
</feature>
<proteinExistence type="predicted"/>
<dbReference type="RefSeq" id="WP_125211894.1">
    <property type="nucleotide sequence ID" value="NZ_PDER01000023.1"/>
</dbReference>
<gene>
    <name evidence="3" type="ORF">CQW44_12875</name>
</gene>
<keyword evidence="2" id="KW-0732">Signal</keyword>
<evidence type="ECO:0000313" key="4">
    <source>
        <dbReference type="Proteomes" id="UP000276379"/>
    </source>
</evidence>
<evidence type="ECO:0000313" key="3">
    <source>
        <dbReference type="EMBL" id="RRQ86712.1"/>
    </source>
</evidence>
<keyword evidence="4" id="KW-1185">Reference proteome</keyword>
<evidence type="ECO:0000256" key="2">
    <source>
        <dbReference type="SAM" id="SignalP"/>
    </source>
</evidence>
<name>A0A3R8RG21_9ACTN</name>
<organism evidence="3 4">
    <name type="scientific">Streptomyces griseofuscus</name>
    <dbReference type="NCBI Taxonomy" id="146922"/>
    <lineage>
        <taxon>Bacteria</taxon>
        <taxon>Bacillati</taxon>
        <taxon>Actinomycetota</taxon>
        <taxon>Actinomycetes</taxon>
        <taxon>Kitasatosporales</taxon>
        <taxon>Streptomycetaceae</taxon>
        <taxon>Streptomyces</taxon>
    </lineage>
</organism>
<feature type="signal peptide" evidence="2">
    <location>
        <begin position="1"/>
        <end position="31"/>
    </location>
</feature>
<accession>A0A3R8RG21</accession>